<dbReference type="Proteomes" id="UP001446205">
    <property type="component" value="Unassembled WGS sequence"/>
</dbReference>
<evidence type="ECO:0000313" key="2">
    <source>
        <dbReference type="Proteomes" id="UP001446205"/>
    </source>
</evidence>
<protein>
    <recommendedName>
        <fullName evidence="3">Transposase</fullName>
    </recommendedName>
</protein>
<proteinExistence type="predicted"/>
<keyword evidence="2" id="KW-1185">Reference proteome</keyword>
<gene>
    <name evidence="1" type="ORF">WOB96_14295</name>
</gene>
<evidence type="ECO:0000313" key="1">
    <source>
        <dbReference type="EMBL" id="MEK8090925.1"/>
    </source>
</evidence>
<sequence length="66" mass="7466">MDAPYDQASRFVNRFCRNLDQIGITPQQLGLNKVNPVFRQIALALPFVKFKGKHGMKIIPLPPGMQ</sequence>
<organism evidence="1 2">
    <name type="scientific">Thermithiobacillus plumbiphilus</name>
    <dbReference type="NCBI Taxonomy" id="1729899"/>
    <lineage>
        <taxon>Bacteria</taxon>
        <taxon>Pseudomonadati</taxon>
        <taxon>Pseudomonadota</taxon>
        <taxon>Acidithiobacillia</taxon>
        <taxon>Acidithiobacillales</taxon>
        <taxon>Thermithiobacillaceae</taxon>
        <taxon>Thermithiobacillus</taxon>
    </lineage>
</organism>
<evidence type="ECO:0008006" key="3">
    <source>
        <dbReference type="Google" id="ProtNLM"/>
    </source>
</evidence>
<reference evidence="1 2" key="1">
    <citation type="submission" date="2024-04" db="EMBL/GenBank/DDBJ databases">
        <authorList>
            <person name="Abashina T."/>
            <person name="Shaikin A."/>
        </authorList>
    </citation>
    <scope>NUCLEOTIDE SEQUENCE [LARGE SCALE GENOMIC DNA]</scope>
    <source>
        <strain evidence="1 2">AAFK</strain>
    </source>
</reference>
<name>A0ABU9DBP2_9PROT</name>
<comment type="caution">
    <text evidence="1">The sequence shown here is derived from an EMBL/GenBank/DDBJ whole genome shotgun (WGS) entry which is preliminary data.</text>
</comment>
<accession>A0ABU9DBP2</accession>
<dbReference type="EMBL" id="JBBPCO010000020">
    <property type="protein sequence ID" value="MEK8090925.1"/>
    <property type="molecule type" value="Genomic_DNA"/>
</dbReference>